<reference evidence="1" key="1">
    <citation type="submission" date="2020-05" db="EMBL/GenBank/DDBJ databases">
        <authorList>
            <person name="Chiriac C."/>
            <person name="Salcher M."/>
            <person name="Ghai R."/>
            <person name="Kavagutti S V."/>
        </authorList>
    </citation>
    <scope>NUCLEOTIDE SEQUENCE</scope>
</reference>
<sequence length="90" mass="10481">MKLGGTPQLDSLRVQMKNLTEYTIEELRTMIGTRVRSTHSNNTGSLIAVSDDPDRNDYTIDIDWDNGNQSRQVWHFQSHNIVFEYYFLKG</sequence>
<dbReference type="EMBL" id="LR797252">
    <property type="protein sequence ID" value="CAB4196692.1"/>
    <property type="molecule type" value="Genomic_DNA"/>
</dbReference>
<evidence type="ECO:0000313" key="1">
    <source>
        <dbReference type="EMBL" id="CAB4196692.1"/>
    </source>
</evidence>
<accession>A0A6J5RKV0</accession>
<proteinExistence type="predicted"/>
<protein>
    <submittedName>
        <fullName evidence="1">Uncharacterized protein</fullName>
    </submittedName>
</protein>
<organism evidence="1">
    <name type="scientific">uncultured Caudovirales phage</name>
    <dbReference type="NCBI Taxonomy" id="2100421"/>
    <lineage>
        <taxon>Viruses</taxon>
        <taxon>Duplodnaviria</taxon>
        <taxon>Heunggongvirae</taxon>
        <taxon>Uroviricota</taxon>
        <taxon>Caudoviricetes</taxon>
        <taxon>Peduoviridae</taxon>
        <taxon>Maltschvirus</taxon>
        <taxon>Maltschvirus maltsch</taxon>
    </lineage>
</organism>
<name>A0A6J5RKV0_9CAUD</name>
<gene>
    <name evidence="1" type="ORF">UFOVP1290_212</name>
</gene>